<accession>A0ABV1DTI6</accession>
<dbReference type="EMBL" id="JBBMFP010000020">
    <property type="protein sequence ID" value="MEQ2433111.1"/>
    <property type="molecule type" value="Genomic_DNA"/>
</dbReference>
<organism evidence="2 3">
    <name type="scientific">Blautia caccae</name>
    <dbReference type="NCBI Taxonomy" id="3133175"/>
    <lineage>
        <taxon>Bacteria</taxon>
        <taxon>Bacillati</taxon>
        <taxon>Bacillota</taxon>
        <taxon>Clostridia</taxon>
        <taxon>Lachnospirales</taxon>
        <taxon>Lachnospiraceae</taxon>
        <taxon>Blautia</taxon>
    </lineage>
</organism>
<dbReference type="PROSITE" id="PS50818">
    <property type="entry name" value="INTEIN_C_TER"/>
    <property type="match status" value="1"/>
</dbReference>
<comment type="caution">
    <text evidence="2">The sequence shown here is derived from an EMBL/GenBank/DDBJ whole genome shotgun (WGS) entry which is preliminary data.</text>
</comment>
<dbReference type="Proteomes" id="UP001457898">
    <property type="component" value="Unassembled WGS sequence"/>
</dbReference>
<dbReference type="CDD" id="cd00081">
    <property type="entry name" value="Hint"/>
    <property type="match status" value="1"/>
</dbReference>
<dbReference type="InterPro" id="IPR051162">
    <property type="entry name" value="T4SS_component"/>
</dbReference>
<dbReference type="InterPro" id="IPR006141">
    <property type="entry name" value="Intein_N"/>
</dbReference>
<dbReference type="PANTHER" id="PTHR30121">
    <property type="entry name" value="UNCHARACTERIZED PROTEIN YJGR-RELATED"/>
    <property type="match status" value="1"/>
</dbReference>
<dbReference type="Gene3D" id="1.10.8.730">
    <property type="match status" value="1"/>
</dbReference>
<dbReference type="NCBIfam" id="TIGR01445">
    <property type="entry name" value="intein_Nterm"/>
    <property type="match status" value="1"/>
</dbReference>
<dbReference type="Gene3D" id="2.170.16.10">
    <property type="entry name" value="Hedgehog/Intein (Hint) domain"/>
    <property type="match status" value="1"/>
</dbReference>
<dbReference type="InterPro" id="IPR036844">
    <property type="entry name" value="Hint_dom_sf"/>
</dbReference>
<name>A0ABV1DTI6_9FIRM</name>
<evidence type="ECO:0000313" key="2">
    <source>
        <dbReference type="EMBL" id="MEQ2433111.1"/>
    </source>
</evidence>
<protein>
    <submittedName>
        <fullName evidence="2">PrgI family protein</fullName>
    </submittedName>
</protein>
<sequence>MYRDGICRMEDNHYSKTIQFYDINYQLAQNEDKTAIFENYCEFLNYFDSSVQFQISFLNQQVNFEEYAKTIDIPPRNDSFDDIRKEYGDMLKMQLAKGNNGLVKTKYITFTIKAENLKAAKARLERIEAGILNNFKVLGAMARPLNGVQRLKIFHDIFNMDTKEPFRFRYDMVAKTGLGTKDFIAPTGFDFRSDNAFRMGQTYGCVSYLQITSPELTDKMLADFLDMDENLIVNIHVQPMEPKEAIKSLKNILSNIQKMKIEEQKKAVRSGYDMDIIPTDISTYGEEAQNLLTELQSRNEKMFKITFLILNTAESKRKLDNVVYQTAGIAQKYNCNIRRLQYLQEQGMAASLPLGLNQTGIHRLLTTTSTAIFVPFTTQELFQDGEALYYGLNALSNNMIMVDRKRLKNPNGLILGTPGCFTGDTKVRISDGQAMTFEALAAIKGGAPVVSYDMGQKCLTPAIGYDIRITKYVDELAVVTLENGECIRCTMDHLFLCGDGQYREAWSLQKGTRLMPEHEVAYVEWKTLPAPVPVYDMTVEPYGNFQLDCGIVVHNSGKSFSAKREILNVFLITNDDIIVCDPEGEYYPLVQALHGQVVKISAKSTDYINPMDVNLDVIYHPEKYRINGDVEDVDTMIADKSEFIASFCELIMKKPQNAELDGDEVSIIDHCIKDIYEEYLFNDPKPENMPILEDFLNRLNYYADQNEAARRIANCLQLYVTGSQNVFNHRTNVDMNNRVVCFDVKDLGTTLRKAGMLIVQNMVWTRVSTNRALKKSTRYYVDEFHLLLKQPQTANYSVEIWKRFRKWGGIPTGLTQNVSDFLGSLAVENIVGNSDFIYMLNQHSGDQKILAEKLNISPHQLSFVNNSNAGEGLIFYGNVIIPFSDKYPTDTKTYAIMSSKPDEMPTK</sequence>
<dbReference type="InterPro" id="IPR003587">
    <property type="entry name" value="Hint_dom_N"/>
</dbReference>
<gene>
    <name evidence="2" type="ORF">WMO65_19140</name>
</gene>
<dbReference type="NCBIfam" id="NF045971">
    <property type="entry name" value="conju_CD1110"/>
    <property type="match status" value="2"/>
</dbReference>
<keyword evidence="3" id="KW-1185">Reference proteome</keyword>
<dbReference type="InterPro" id="IPR027417">
    <property type="entry name" value="P-loop_NTPase"/>
</dbReference>
<evidence type="ECO:0000259" key="1">
    <source>
        <dbReference type="SMART" id="SM00306"/>
    </source>
</evidence>
<evidence type="ECO:0000313" key="3">
    <source>
        <dbReference type="Proteomes" id="UP001457898"/>
    </source>
</evidence>
<dbReference type="InterPro" id="IPR030934">
    <property type="entry name" value="Intein_C"/>
</dbReference>
<dbReference type="SUPFAM" id="SSF52540">
    <property type="entry name" value="P-loop containing nucleoside triphosphate hydrolases"/>
    <property type="match status" value="1"/>
</dbReference>
<feature type="domain" description="Hint" evidence="1">
    <location>
        <begin position="418"/>
        <end position="518"/>
    </location>
</feature>
<dbReference type="PROSITE" id="PS50817">
    <property type="entry name" value="INTEIN_N_TER"/>
    <property type="match status" value="1"/>
</dbReference>
<proteinExistence type="predicted"/>
<dbReference type="Gene3D" id="3.40.50.300">
    <property type="entry name" value="P-loop containing nucleotide triphosphate hydrolases"/>
    <property type="match status" value="1"/>
</dbReference>
<reference evidence="2 3" key="1">
    <citation type="submission" date="2024-03" db="EMBL/GenBank/DDBJ databases">
        <title>Human intestinal bacterial collection.</title>
        <authorList>
            <person name="Pauvert C."/>
            <person name="Hitch T.C.A."/>
            <person name="Clavel T."/>
        </authorList>
    </citation>
    <scope>NUCLEOTIDE SEQUENCE [LARGE SCALE GENOMIC DNA]</scope>
    <source>
        <strain evidence="2 3">CLA-SR-H028</strain>
    </source>
</reference>
<dbReference type="SUPFAM" id="SSF51294">
    <property type="entry name" value="Hedgehog/intein (Hint) domain"/>
    <property type="match status" value="1"/>
</dbReference>
<dbReference type="SMART" id="SM00306">
    <property type="entry name" value="HintN"/>
    <property type="match status" value="1"/>
</dbReference>
<dbReference type="PANTHER" id="PTHR30121:SF11">
    <property type="entry name" value="AAA+ ATPASE DOMAIN-CONTAINING PROTEIN"/>
    <property type="match status" value="1"/>
</dbReference>